<dbReference type="RefSeq" id="WP_091809314.1">
    <property type="nucleotide sequence ID" value="NZ_CP016353.1"/>
</dbReference>
<dbReference type="EMBL" id="FMZE01000011">
    <property type="protein sequence ID" value="SDD71010.1"/>
    <property type="molecule type" value="Genomic_DNA"/>
</dbReference>
<sequence length="174" mass="17298">MTSQPTAAAGYDQGAAPAPQRPGTLLAAIAVAVVGALASLVNGILMAVGAEDLFIDILASAAGVSAEEVSAVVPAIVLDEGVDTLSTRGTMALVVGVGLLVFGALLRGAAVWARVAMTVFALATVLVGGRVATDEGTGLMLGLGWLAVVGSIVAIVLAWLPANHRYAKALKAKN</sequence>
<keyword evidence="2" id="KW-1185">Reference proteome</keyword>
<dbReference type="OrthoDB" id="3700685at2"/>
<organism evidence="1 2">
    <name type="scientific">Prauserella marina</name>
    <dbReference type="NCBI Taxonomy" id="530584"/>
    <lineage>
        <taxon>Bacteria</taxon>
        <taxon>Bacillati</taxon>
        <taxon>Actinomycetota</taxon>
        <taxon>Actinomycetes</taxon>
        <taxon>Pseudonocardiales</taxon>
        <taxon>Pseudonocardiaceae</taxon>
        <taxon>Prauserella</taxon>
    </lineage>
</organism>
<evidence type="ECO:0000313" key="1">
    <source>
        <dbReference type="EMBL" id="SDD71010.1"/>
    </source>
</evidence>
<dbReference type="KEGG" id="pmad:BAY61_26230"/>
<dbReference type="STRING" id="530584.SAMN05421630_111189"/>
<gene>
    <name evidence="1" type="ORF">SAMN05421630_111189</name>
</gene>
<protein>
    <submittedName>
        <fullName evidence="1">Uncharacterized protein</fullName>
    </submittedName>
</protein>
<dbReference type="Proteomes" id="UP000199494">
    <property type="component" value="Unassembled WGS sequence"/>
</dbReference>
<accession>A0A222VVF2</accession>
<name>A0A222VVF2_9PSEU</name>
<dbReference type="AlphaFoldDB" id="A0A222VVF2"/>
<reference evidence="1 2" key="1">
    <citation type="submission" date="2016-10" db="EMBL/GenBank/DDBJ databases">
        <authorList>
            <person name="de Groot N.N."/>
        </authorList>
    </citation>
    <scope>NUCLEOTIDE SEQUENCE [LARGE SCALE GENOMIC DNA]</scope>
    <source>
        <strain evidence="1 2">CGMCC 4.5506</strain>
    </source>
</reference>
<evidence type="ECO:0000313" key="2">
    <source>
        <dbReference type="Proteomes" id="UP000199494"/>
    </source>
</evidence>
<proteinExistence type="predicted"/>